<name>A0A562WFA7_9ACTN</name>
<dbReference type="EMBL" id="VLLP01000001">
    <property type="protein sequence ID" value="TWJ28969.1"/>
    <property type="molecule type" value="Genomic_DNA"/>
</dbReference>
<proteinExistence type="predicted"/>
<feature type="region of interest" description="Disordered" evidence="1">
    <location>
        <begin position="1"/>
        <end position="79"/>
    </location>
</feature>
<keyword evidence="3" id="KW-1185">Reference proteome</keyword>
<protein>
    <submittedName>
        <fullName evidence="2">Uncharacterized protein</fullName>
    </submittedName>
</protein>
<dbReference type="RefSeq" id="WP_145817566.1">
    <property type="nucleotide sequence ID" value="NZ_AP023438.1"/>
</dbReference>
<sequence>MSDPRYAALPLAATGRFTEDDGTGPEASGEIVGADDAAADAVRAGGDTDLTGANRDGDGVPVGSADAAADRERAARQTD</sequence>
<evidence type="ECO:0000313" key="3">
    <source>
        <dbReference type="Proteomes" id="UP000319728"/>
    </source>
</evidence>
<feature type="compositionally biased region" description="Basic and acidic residues" evidence="1">
    <location>
        <begin position="68"/>
        <end position="79"/>
    </location>
</feature>
<dbReference type="Proteomes" id="UP000319728">
    <property type="component" value="Unassembled WGS sequence"/>
</dbReference>
<gene>
    <name evidence="2" type="ORF">JD81_02475</name>
</gene>
<dbReference type="AlphaFoldDB" id="A0A562WFA7"/>
<feature type="compositionally biased region" description="Low complexity" evidence="1">
    <location>
        <begin position="34"/>
        <end position="49"/>
    </location>
</feature>
<reference evidence="2 3" key="1">
    <citation type="submission" date="2019-07" db="EMBL/GenBank/DDBJ databases">
        <title>R&amp;d 2014.</title>
        <authorList>
            <person name="Klenk H.-P."/>
        </authorList>
    </citation>
    <scope>NUCLEOTIDE SEQUENCE [LARGE SCALE GENOMIC DNA]</scope>
    <source>
        <strain evidence="2 3">DSM 43912</strain>
    </source>
</reference>
<accession>A0A562WFA7</accession>
<comment type="caution">
    <text evidence="2">The sequence shown here is derived from an EMBL/GenBank/DDBJ whole genome shotgun (WGS) entry which is preliminary data.</text>
</comment>
<evidence type="ECO:0000313" key="2">
    <source>
        <dbReference type="EMBL" id="TWJ28969.1"/>
    </source>
</evidence>
<evidence type="ECO:0000256" key="1">
    <source>
        <dbReference type="SAM" id="MobiDB-lite"/>
    </source>
</evidence>
<organism evidence="2 3">
    <name type="scientific">Micromonospora sagamiensis</name>
    <dbReference type="NCBI Taxonomy" id="47875"/>
    <lineage>
        <taxon>Bacteria</taxon>
        <taxon>Bacillati</taxon>
        <taxon>Actinomycetota</taxon>
        <taxon>Actinomycetes</taxon>
        <taxon>Micromonosporales</taxon>
        <taxon>Micromonosporaceae</taxon>
        <taxon>Micromonospora</taxon>
    </lineage>
</organism>